<name>A0A9N9KI13_9GLOM</name>
<sequence length="65" mass="7342">GKAFAEALYINTTLTDLILRATNIGIEGGKALAKAFYKNNTLIFLRIFIGNEFDYEDIGLDWRDL</sequence>
<feature type="non-terminal residue" evidence="1">
    <location>
        <position position="1"/>
    </location>
</feature>
<reference evidence="1" key="1">
    <citation type="submission" date="2021-06" db="EMBL/GenBank/DDBJ databases">
        <authorList>
            <person name="Kallberg Y."/>
            <person name="Tangrot J."/>
            <person name="Rosling A."/>
        </authorList>
    </citation>
    <scope>NUCLEOTIDE SEQUENCE</scope>
    <source>
        <strain evidence="1">FL966</strain>
    </source>
</reference>
<keyword evidence="2" id="KW-1185">Reference proteome</keyword>
<proteinExistence type="predicted"/>
<feature type="non-terminal residue" evidence="1">
    <location>
        <position position="65"/>
    </location>
</feature>
<dbReference type="SUPFAM" id="SSF52047">
    <property type="entry name" value="RNI-like"/>
    <property type="match status" value="1"/>
</dbReference>
<dbReference type="AlphaFoldDB" id="A0A9N9KI13"/>
<dbReference type="Proteomes" id="UP000789759">
    <property type="component" value="Unassembled WGS sequence"/>
</dbReference>
<accession>A0A9N9KI13</accession>
<evidence type="ECO:0000313" key="2">
    <source>
        <dbReference type="Proteomes" id="UP000789759"/>
    </source>
</evidence>
<organism evidence="1 2">
    <name type="scientific">Cetraspora pellucida</name>
    <dbReference type="NCBI Taxonomy" id="1433469"/>
    <lineage>
        <taxon>Eukaryota</taxon>
        <taxon>Fungi</taxon>
        <taxon>Fungi incertae sedis</taxon>
        <taxon>Mucoromycota</taxon>
        <taxon>Glomeromycotina</taxon>
        <taxon>Glomeromycetes</taxon>
        <taxon>Diversisporales</taxon>
        <taxon>Gigasporaceae</taxon>
        <taxon>Cetraspora</taxon>
    </lineage>
</organism>
<comment type="caution">
    <text evidence="1">The sequence shown here is derived from an EMBL/GenBank/DDBJ whole genome shotgun (WGS) entry which is preliminary data.</text>
</comment>
<dbReference type="InterPro" id="IPR032675">
    <property type="entry name" value="LRR_dom_sf"/>
</dbReference>
<dbReference type="OrthoDB" id="120976at2759"/>
<evidence type="ECO:0000313" key="1">
    <source>
        <dbReference type="EMBL" id="CAG8832197.1"/>
    </source>
</evidence>
<protein>
    <submittedName>
        <fullName evidence="1">12095_t:CDS:1</fullName>
    </submittedName>
</protein>
<gene>
    <name evidence="1" type="ORF">CPELLU_LOCUS20816</name>
</gene>
<dbReference type="EMBL" id="CAJVQA010067787">
    <property type="protein sequence ID" value="CAG8832197.1"/>
    <property type="molecule type" value="Genomic_DNA"/>
</dbReference>
<dbReference type="Gene3D" id="3.80.10.10">
    <property type="entry name" value="Ribonuclease Inhibitor"/>
    <property type="match status" value="1"/>
</dbReference>